<dbReference type="AlphaFoldDB" id="A0AAP0LFD5"/>
<dbReference type="GO" id="GO:0003677">
    <property type="term" value="F:DNA binding"/>
    <property type="evidence" value="ECO:0007669"/>
    <property type="project" value="UniProtKB-KW"/>
</dbReference>
<dbReference type="InterPro" id="IPR029063">
    <property type="entry name" value="SAM-dependent_MTases_sf"/>
</dbReference>
<evidence type="ECO:0000313" key="12">
    <source>
        <dbReference type="Proteomes" id="UP001420932"/>
    </source>
</evidence>
<keyword evidence="7" id="KW-0539">Nucleus</keyword>
<dbReference type="GO" id="GO:0003682">
    <property type="term" value="F:chromatin binding"/>
    <property type="evidence" value="ECO:0007669"/>
    <property type="project" value="InterPro"/>
</dbReference>
<evidence type="ECO:0000256" key="2">
    <source>
        <dbReference type="ARBA" id="ARBA00011975"/>
    </source>
</evidence>
<evidence type="ECO:0000256" key="3">
    <source>
        <dbReference type="ARBA" id="ARBA00022603"/>
    </source>
</evidence>
<dbReference type="GO" id="GO:0032259">
    <property type="term" value="P:methylation"/>
    <property type="evidence" value="ECO:0007669"/>
    <property type="project" value="UniProtKB-KW"/>
</dbReference>
<dbReference type="PANTHER" id="PTHR10629:SF50">
    <property type="entry name" value="DNA (CYTOSINE-5)-METHYLTRANSFERASE CMT3"/>
    <property type="match status" value="1"/>
</dbReference>
<feature type="compositionally biased region" description="Polar residues" evidence="9">
    <location>
        <begin position="72"/>
        <end position="81"/>
    </location>
</feature>
<evidence type="ECO:0000256" key="1">
    <source>
        <dbReference type="ARBA" id="ARBA00004123"/>
    </source>
</evidence>
<dbReference type="GO" id="GO:0003886">
    <property type="term" value="F:DNA (cytosine-5-)-methyltransferase activity"/>
    <property type="evidence" value="ECO:0007669"/>
    <property type="project" value="UniProtKB-EC"/>
</dbReference>
<dbReference type="Pfam" id="PF01426">
    <property type="entry name" value="BAH"/>
    <property type="match status" value="1"/>
</dbReference>
<dbReference type="SUPFAM" id="SSF53335">
    <property type="entry name" value="S-adenosyl-L-methionine-dependent methyltransferases"/>
    <property type="match status" value="1"/>
</dbReference>
<feature type="compositionally biased region" description="Polar residues" evidence="9">
    <location>
        <begin position="9"/>
        <end position="18"/>
    </location>
</feature>
<proteinExistence type="inferred from homology"/>
<feature type="compositionally biased region" description="Polar residues" evidence="9">
    <location>
        <begin position="55"/>
        <end position="64"/>
    </location>
</feature>
<dbReference type="InterPro" id="IPR043151">
    <property type="entry name" value="BAH_sf"/>
</dbReference>
<dbReference type="PRINTS" id="PR00105">
    <property type="entry name" value="C5METTRFRASE"/>
</dbReference>
<gene>
    <name evidence="11" type="ORF">Syun_002181</name>
</gene>
<evidence type="ECO:0000256" key="9">
    <source>
        <dbReference type="SAM" id="MobiDB-lite"/>
    </source>
</evidence>
<evidence type="ECO:0000313" key="11">
    <source>
        <dbReference type="EMBL" id="KAK9170041.1"/>
    </source>
</evidence>
<keyword evidence="5 8" id="KW-0949">S-adenosyl-L-methionine</keyword>
<evidence type="ECO:0000256" key="5">
    <source>
        <dbReference type="ARBA" id="ARBA00022691"/>
    </source>
</evidence>
<keyword evidence="4 8" id="KW-0808">Transferase</keyword>
<evidence type="ECO:0000256" key="4">
    <source>
        <dbReference type="ARBA" id="ARBA00022679"/>
    </source>
</evidence>
<dbReference type="Gene3D" id="3.90.120.10">
    <property type="entry name" value="DNA Methylase, subunit A, domain 2"/>
    <property type="match status" value="2"/>
</dbReference>
<keyword evidence="12" id="KW-1185">Reference proteome</keyword>
<keyword evidence="6" id="KW-0238">DNA-binding</keyword>
<keyword evidence="3 8" id="KW-0489">Methyltransferase</keyword>
<accession>A0AAP0LFD5</accession>
<feature type="active site" evidence="8">
    <location>
        <position position="445"/>
    </location>
</feature>
<dbReference type="Gene3D" id="3.40.50.150">
    <property type="entry name" value="Vaccinia Virus protein VP39"/>
    <property type="match status" value="2"/>
</dbReference>
<feature type="region of interest" description="Disordered" evidence="9">
    <location>
        <begin position="1"/>
        <end position="86"/>
    </location>
</feature>
<reference evidence="11 12" key="1">
    <citation type="submission" date="2024-01" db="EMBL/GenBank/DDBJ databases">
        <title>Genome assemblies of Stephania.</title>
        <authorList>
            <person name="Yang L."/>
        </authorList>
    </citation>
    <scope>NUCLEOTIDE SEQUENCE [LARGE SCALE GENOMIC DNA]</scope>
    <source>
        <strain evidence="11">YNDBR</strain>
        <tissue evidence="11">Leaf</tissue>
    </source>
</reference>
<dbReference type="PANTHER" id="PTHR10629">
    <property type="entry name" value="CYTOSINE-SPECIFIC METHYLTRANSFERASE"/>
    <property type="match status" value="1"/>
</dbReference>
<dbReference type="EC" id="2.1.1.37" evidence="2"/>
<dbReference type="EMBL" id="JBBNAF010000001">
    <property type="protein sequence ID" value="KAK9170041.1"/>
    <property type="molecule type" value="Genomic_DNA"/>
</dbReference>
<dbReference type="InterPro" id="IPR001025">
    <property type="entry name" value="BAH_dom"/>
</dbReference>
<evidence type="ECO:0000256" key="6">
    <source>
        <dbReference type="ARBA" id="ARBA00023125"/>
    </source>
</evidence>
<dbReference type="PROSITE" id="PS00094">
    <property type="entry name" value="C5_MTASE_1"/>
    <property type="match status" value="1"/>
</dbReference>
<feature type="compositionally biased region" description="Low complexity" evidence="9">
    <location>
        <begin position="41"/>
        <end position="54"/>
    </location>
</feature>
<comment type="caution">
    <text evidence="11">The sequence shown here is derived from an EMBL/GenBank/DDBJ whole genome shotgun (WGS) entry which is preliminary data.</text>
</comment>
<protein>
    <recommendedName>
        <fullName evidence="2">DNA (cytosine-5-)-methyltransferase</fullName>
        <ecNumber evidence="2">2.1.1.37</ecNumber>
    </recommendedName>
</protein>
<dbReference type="InterPro" id="IPR018117">
    <property type="entry name" value="C5_DNA_meth_AS"/>
</dbReference>
<dbReference type="Gene3D" id="2.30.30.490">
    <property type="match status" value="1"/>
</dbReference>
<evidence type="ECO:0000256" key="8">
    <source>
        <dbReference type="PROSITE-ProRule" id="PRU01016"/>
    </source>
</evidence>
<evidence type="ECO:0000259" key="10">
    <source>
        <dbReference type="PROSITE" id="PS51038"/>
    </source>
</evidence>
<dbReference type="Pfam" id="PF00145">
    <property type="entry name" value="DNA_methylase"/>
    <property type="match status" value="1"/>
</dbReference>
<sequence length="788" mass="88642">MTSKKRRSSQSAKTTTQLKRTKTSPDDGSDDAPKILDLQNEEISSKISNGSKGSDPSSGDASVSKTKRTRTTDPPSSNGASVNKDEGLDRDVSCRFVGAAVPDEEARRRWPHRYEKKQQRRNDQEEALLARAHYLEAEVDGIVYNLNDDVHVQAEDNKPNYIARIVEFFESIDNDLHFTAQWFYRAGDTVIKDHANLIDVKRVFQSDIKDDNPLECLVSKLSIVRLQPNIGEVEKAALPSYDFFYDMKYGVPYSTIENLQPENTRTSLESSSTISSEASCDMGLNGVKKECQESSFVSKNEKDELSLLDLYSGCGAMSTGLCLGASLSGRWAVDINKHACDSLKLNHPETQVRNEPADEFLTLLKEWERLCKEFSLLGTETSKKRFTSTTCLDDNETVEDDSKVPSGEFEVGSFVGICFGDPNKTRKKRLHFKGDVDVICGGPPCQGISGFNRFRNKDEPLEDPKNKQLVVFMNIVDFLKPKYVLMENVVDILKFAGGFLGRYALSRLVAIGYQTRLGMMVAGCYGLPQFRMRAFFWGASTDMKLPQFPLPTHDVVVRGGIPNEFEHNAVAYEENHRPNLERALLLGDAISDLPPVTNDETHDEMSYSMPAETDFQKEIRLRKHEICTFAPFDPKEVESVMLHDHKPLQLNDDDYQRVCQIPKKKGACFRDLPGVAVGQDNKVEWDESIERMYLPSGKPLKIMHPEQDRVLTVRENARLQGFPDYYKLLGPIKERYIQVGNAVAVPVARALGYALGMAWQGSIDDRPLLTLPPKFPCSLYPSWTGTTE</sequence>
<dbReference type="GO" id="GO:0005634">
    <property type="term" value="C:nucleus"/>
    <property type="evidence" value="ECO:0007669"/>
    <property type="project" value="UniProtKB-SubCell"/>
</dbReference>
<dbReference type="PROSITE" id="PS51038">
    <property type="entry name" value="BAH"/>
    <property type="match status" value="1"/>
</dbReference>
<comment type="subcellular location">
    <subcellularLocation>
        <location evidence="1">Nucleus</location>
    </subcellularLocation>
</comment>
<dbReference type="PROSITE" id="PS51679">
    <property type="entry name" value="SAM_MT_C5"/>
    <property type="match status" value="1"/>
</dbReference>
<feature type="domain" description="BAH" evidence="10">
    <location>
        <begin position="142"/>
        <end position="260"/>
    </location>
</feature>
<dbReference type="Proteomes" id="UP001420932">
    <property type="component" value="Unassembled WGS sequence"/>
</dbReference>
<dbReference type="GO" id="GO:0044027">
    <property type="term" value="P:negative regulation of gene expression via chromosomal CpG island methylation"/>
    <property type="evidence" value="ECO:0007669"/>
    <property type="project" value="TreeGrafter"/>
</dbReference>
<dbReference type="InterPro" id="IPR050390">
    <property type="entry name" value="C5-Methyltransferase"/>
</dbReference>
<name>A0AAP0LFD5_9MAGN</name>
<evidence type="ECO:0000256" key="7">
    <source>
        <dbReference type="ARBA" id="ARBA00023242"/>
    </source>
</evidence>
<dbReference type="InterPro" id="IPR001525">
    <property type="entry name" value="C5_MeTfrase"/>
</dbReference>
<dbReference type="SMART" id="SM00439">
    <property type="entry name" value="BAH"/>
    <property type="match status" value="1"/>
</dbReference>
<organism evidence="11 12">
    <name type="scientific">Stephania yunnanensis</name>
    <dbReference type="NCBI Taxonomy" id="152371"/>
    <lineage>
        <taxon>Eukaryota</taxon>
        <taxon>Viridiplantae</taxon>
        <taxon>Streptophyta</taxon>
        <taxon>Embryophyta</taxon>
        <taxon>Tracheophyta</taxon>
        <taxon>Spermatophyta</taxon>
        <taxon>Magnoliopsida</taxon>
        <taxon>Ranunculales</taxon>
        <taxon>Menispermaceae</taxon>
        <taxon>Menispermoideae</taxon>
        <taxon>Cissampelideae</taxon>
        <taxon>Stephania</taxon>
    </lineage>
</organism>
<comment type="similarity">
    <text evidence="8">Belongs to the class I-like SAM-binding methyltransferase superfamily. C5-methyltransferase family.</text>
</comment>